<proteinExistence type="predicted"/>
<organism evidence="1 2">
    <name type="scientific">Fonsecaea multimorphosa CBS 102226</name>
    <dbReference type="NCBI Taxonomy" id="1442371"/>
    <lineage>
        <taxon>Eukaryota</taxon>
        <taxon>Fungi</taxon>
        <taxon>Dikarya</taxon>
        <taxon>Ascomycota</taxon>
        <taxon>Pezizomycotina</taxon>
        <taxon>Eurotiomycetes</taxon>
        <taxon>Chaetothyriomycetidae</taxon>
        <taxon>Chaetothyriales</taxon>
        <taxon>Herpotrichiellaceae</taxon>
        <taxon>Fonsecaea</taxon>
    </lineage>
</organism>
<gene>
    <name evidence="1" type="ORF">Z520_01161</name>
</gene>
<evidence type="ECO:0000313" key="2">
    <source>
        <dbReference type="Proteomes" id="UP000053411"/>
    </source>
</evidence>
<accession>A0A0D2HL91</accession>
<dbReference type="VEuPathDB" id="FungiDB:Z520_01161"/>
<dbReference type="Proteomes" id="UP000053411">
    <property type="component" value="Unassembled WGS sequence"/>
</dbReference>
<dbReference type="AlphaFoldDB" id="A0A0D2HL91"/>
<dbReference type="GeneID" id="27706907"/>
<keyword evidence="2" id="KW-1185">Reference proteome</keyword>
<sequence>MKQEHASSPATPRRPGETVEIPLHLLRWLLNELDECARAMHGDKANVLQTTAATTTTTISGIPDIIISSNANPSLLHNPHLQSHSDDDAVHLPSTDFRPYSEMPSPGITLPGDFRISLSGAEVQKLTICALTAMRSLNARHYVLQNRFKTLEVEFARKQEASEELVTGLLDEKDSVGRTWAWDDPHGLKEKVHARIDGLVQRYLSAVRAAEEEADREGESGFNGWA</sequence>
<protein>
    <submittedName>
        <fullName evidence="1">Uncharacterized protein</fullName>
    </submittedName>
</protein>
<reference evidence="1 2" key="1">
    <citation type="submission" date="2015-01" db="EMBL/GenBank/DDBJ databases">
        <title>The Genome Sequence of Fonsecaea multimorphosa CBS 102226.</title>
        <authorList>
            <consortium name="The Broad Institute Genomics Platform"/>
            <person name="Cuomo C."/>
            <person name="de Hoog S."/>
            <person name="Gorbushina A."/>
            <person name="Stielow B."/>
            <person name="Teixiera M."/>
            <person name="Abouelleil A."/>
            <person name="Chapman S.B."/>
            <person name="Priest M."/>
            <person name="Young S.K."/>
            <person name="Wortman J."/>
            <person name="Nusbaum C."/>
            <person name="Birren B."/>
        </authorList>
    </citation>
    <scope>NUCLEOTIDE SEQUENCE [LARGE SCALE GENOMIC DNA]</scope>
    <source>
        <strain evidence="1 2">CBS 102226</strain>
    </source>
</reference>
<dbReference type="EMBL" id="KN848063">
    <property type="protein sequence ID" value="KIY02696.1"/>
    <property type="molecule type" value="Genomic_DNA"/>
</dbReference>
<dbReference type="RefSeq" id="XP_016636818.1">
    <property type="nucleotide sequence ID" value="XM_016771679.1"/>
</dbReference>
<dbReference type="OrthoDB" id="4153955at2759"/>
<evidence type="ECO:0000313" key="1">
    <source>
        <dbReference type="EMBL" id="KIY02696.1"/>
    </source>
</evidence>
<name>A0A0D2HL91_9EURO</name>